<name>A0A1D2NLW3_ORCCI</name>
<comment type="caution">
    <text evidence="3">The sequence shown here is derived from an EMBL/GenBank/DDBJ whole genome shotgun (WGS) entry which is preliminary data.</text>
</comment>
<sequence>MAKLFSTMLLAMIVIIGLTATTSAEEDKPSNKWFFFRPGPWIPLNIPLPQPAATTAGAAATTAAGGATTGAAATTPAGR</sequence>
<accession>A0A1D2NLW3</accession>
<evidence type="ECO:0000313" key="4">
    <source>
        <dbReference type="Proteomes" id="UP000094527"/>
    </source>
</evidence>
<feature type="chain" id="PRO_5008905737" evidence="2">
    <location>
        <begin position="25"/>
        <end position="79"/>
    </location>
</feature>
<keyword evidence="4" id="KW-1185">Reference proteome</keyword>
<protein>
    <submittedName>
        <fullName evidence="3">Uncharacterized protein</fullName>
    </submittedName>
</protein>
<dbReference type="Proteomes" id="UP000094527">
    <property type="component" value="Unassembled WGS sequence"/>
</dbReference>
<organism evidence="3 4">
    <name type="scientific">Orchesella cincta</name>
    <name type="common">Springtail</name>
    <name type="synonym">Podura cincta</name>
    <dbReference type="NCBI Taxonomy" id="48709"/>
    <lineage>
        <taxon>Eukaryota</taxon>
        <taxon>Metazoa</taxon>
        <taxon>Ecdysozoa</taxon>
        <taxon>Arthropoda</taxon>
        <taxon>Hexapoda</taxon>
        <taxon>Collembola</taxon>
        <taxon>Entomobryomorpha</taxon>
        <taxon>Entomobryoidea</taxon>
        <taxon>Orchesellidae</taxon>
        <taxon>Orchesellinae</taxon>
        <taxon>Orchesella</taxon>
    </lineage>
</organism>
<evidence type="ECO:0000256" key="2">
    <source>
        <dbReference type="SAM" id="SignalP"/>
    </source>
</evidence>
<dbReference type="EMBL" id="LJIJ01000011">
    <property type="protein sequence ID" value="ODN06085.1"/>
    <property type="molecule type" value="Genomic_DNA"/>
</dbReference>
<keyword evidence="2" id="KW-0732">Signal</keyword>
<dbReference type="AlphaFoldDB" id="A0A1D2NLW3"/>
<proteinExistence type="predicted"/>
<evidence type="ECO:0000313" key="3">
    <source>
        <dbReference type="EMBL" id="ODN06085.1"/>
    </source>
</evidence>
<evidence type="ECO:0000256" key="1">
    <source>
        <dbReference type="SAM" id="MobiDB-lite"/>
    </source>
</evidence>
<gene>
    <name evidence="3" type="ORF">Ocin01_00612</name>
</gene>
<feature type="region of interest" description="Disordered" evidence="1">
    <location>
        <begin position="55"/>
        <end position="79"/>
    </location>
</feature>
<reference evidence="3 4" key="1">
    <citation type="journal article" date="2016" name="Genome Biol. Evol.">
        <title>Gene Family Evolution Reflects Adaptation to Soil Environmental Stressors in the Genome of the Collembolan Orchesella cincta.</title>
        <authorList>
            <person name="Faddeeva-Vakhrusheva A."/>
            <person name="Derks M.F."/>
            <person name="Anvar S.Y."/>
            <person name="Agamennone V."/>
            <person name="Suring W."/>
            <person name="Smit S."/>
            <person name="van Straalen N.M."/>
            <person name="Roelofs D."/>
        </authorList>
    </citation>
    <scope>NUCLEOTIDE SEQUENCE [LARGE SCALE GENOMIC DNA]</scope>
    <source>
        <tissue evidence="3">Mixed pool</tissue>
    </source>
</reference>
<feature type="signal peptide" evidence="2">
    <location>
        <begin position="1"/>
        <end position="24"/>
    </location>
</feature>